<evidence type="ECO:0000256" key="1">
    <source>
        <dbReference type="SAM" id="SignalP"/>
    </source>
</evidence>
<feature type="chain" id="PRO_5002036247" description="Lipoprotein" evidence="1">
    <location>
        <begin position="24"/>
        <end position="141"/>
    </location>
</feature>
<feature type="signal peptide" evidence="1">
    <location>
        <begin position="1"/>
        <end position="23"/>
    </location>
</feature>
<protein>
    <recommendedName>
        <fullName evidence="4">Lipoprotein</fullName>
    </recommendedName>
</protein>
<organism evidence="2 3">
    <name type="scientific">Allofrancisella guangzhouensis</name>
    <dbReference type="NCBI Taxonomy" id="594679"/>
    <lineage>
        <taxon>Bacteria</taxon>
        <taxon>Pseudomonadati</taxon>
        <taxon>Pseudomonadota</taxon>
        <taxon>Gammaproteobacteria</taxon>
        <taxon>Thiotrichales</taxon>
        <taxon>Francisellaceae</taxon>
        <taxon>Allofrancisella</taxon>
    </lineage>
</organism>
<proteinExistence type="predicted"/>
<evidence type="ECO:0008006" key="4">
    <source>
        <dbReference type="Google" id="ProtNLM"/>
    </source>
</evidence>
<dbReference type="EMBL" id="CP010427">
    <property type="protein sequence ID" value="AJC48367.1"/>
    <property type="molecule type" value="Genomic_DNA"/>
</dbReference>
<accession>A0A0A8E430</accession>
<evidence type="ECO:0000313" key="3">
    <source>
        <dbReference type="Proteomes" id="UP000031104"/>
    </source>
</evidence>
<reference evidence="2 3" key="1">
    <citation type="submission" date="2014-12" db="EMBL/GenBank/DDBJ databases">
        <title>Complete genome sequence of Francisella guanzhouensis strain 08HL01032 isolated from air-conditioning system in China.</title>
        <authorList>
            <person name="Svensson D."/>
            <person name="Ohrman C."/>
            <person name="Backman S."/>
            <person name="Karlsson E."/>
            <person name="Nilsson E."/>
            <person name="Bystrom M."/>
            <person name="Larkeryd A."/>
            <person name="Stenberg P."/>
            <person name="Scholtz H.C."/>
            <person name="Forsman M."/>
            <person name="Sjodin A."/>
        </authorList>
    </citation>
    <scope>NUCLEOTIDE SEQUENCE [LARGE SCALE GENOMIC DNA]</scope>
    <source>
        <strain evidence="2 3">08HL01032</strain>
    </source>
</reference>
<dbReference type="KEGG" id="fgu:SD28_01170"/>
<dbReference type="STRING" id="594679.SD28_01170"/>
<name>A0A0A8E430_9GAMM</name>
<keyword evidence="3" id="KW-1185">Reference proteome</keyword>
<sequence length="141" mass="15809">MRKLTFGVAIATLALLSSCTTTTIPKNQFYVNLKSSPQANAGNNYLVVYEQPSSMDKMAQATYDSLSKQILDSDHQTKLVHPQDLTDTLSFKSKNEPGAIYFVMNIGKDYNTWRYYIPDPAGNSWNCTVDDKGYISCKESE</sequence>
<dbReference type="RefSeq" id="WP_039123279.1">
    <property type="nucleotide sequence ID" value="NZ_CP010427.1"/>
</dbReference>
<dbReference type="PROSITE" id="PS51257">
    <property type="entry name" value="PROKAR_LIPOPROTEIN"/>
    <property type="match status" value="1"/>
</dbReference>
<dbReference type="Proteomes" id="UP000031104">
    <property type="component" value="Chromosome"/>
</dbReference>
<evidence type="ECO:0000313" key="2">
    <source>
        <dbReference type="EMBL" id="AJC48367.1"/>
    </source>
</evidence>
<dbReference type="NCBIfam" id="NF041245">
    <property type="entry name" value="T6SS_IglE"/>
    <property type="match status" value="1"/>
</dbReference>
<keyword evidence="1" id="KW-0732">Signal</keyword>
<dbReference type="AlphaFoldDB" id="A0A0A8E430"/>
<dbReference type="OrthoDB" id="5606327at2"/>
<dbReference type="HOGENOM" id="CLU_1842202_0_0_6"/>
<gene>
    <name evidence="2" type="ORF">SD28_01170</name>
</gene>